<evidence type="ECO:0000313" key="2">
    <source>
        <dbReference type="EMBL" id="BCS98858.1"/>
    </source>
</evidence>
<reference evidence="2 3" key="1">
    <citation type="submission" date="2021-02" db="EMBL/GenBank/DDBJ databases">
        <title>Complete genome of Desulfoluna sp. strain ASN36.</title>
        <authorList>
            <person name="Takahashi A."/>
            <person name="Kojima H."/>
            <person name="Fukui M."/>
        </authorList>
    </citation>
    <scope>NUCLEOTIDE SEQUENCE [LARGE SCALE GENOMIC DNA]</scope>
    <source>
        <strain evidence="2 3">ASN36</strain>
    </source>
</reference>
<accession>A0ABM7PNR8</accession>
<protein>
    <submittedName>
        <fullName evidence="2">Membrane protein</fullName>
    </submittedName>
</protein>
<dbReference type="Pfam" id="PF10688">
    <property type="entry name" value="Imp-YgjV"/>
    <property type="match status" value="1"/>
</dbReference>
<keyword evidence="1" id="KW-0472">Membrane</keyword>
<evidence type="ECO:0000313" key="3">
    <source>
        <dbReference type="Proteomes" id="UP001320148"/>
    </source>
</evidence>
<feature type="transmembrane region" description="Helical" evidence="1">
    <location>
        <begin position="77"/>
        <end position="98"/>
    </location>
</feature>
<dbReference type="InterPro" id="IPR026267">
    <property type="entry name" value="YgjV"/>
</dbReference>
<evidence type="ECO:0000256" key="1">
    <source>
        <dbReference type="SAM" id="Phobius"/>
    </source>
</evidence>
<name>A0ABM7PNR8_9BACT</name>
<dbReference type="InterPro" id="IPR019629">
    <property type="entry name" value="Uncharacterised_HI1736/YgjV"/>
</dbReference>
<dbReference type="Proteomes" id="UP001320148">
    <property type="component" value="Chromosome"/>
</dbReference>
<gene>
    <name evidence="2" type="ORF">DSLASN_44900</name>
</gene>
<proteinExistence type="predicted"/>
<sequence length="173" mass="19017">MSAFALSQILVAVAICFDLLSFQFKDRKKIVACLSCSCTLISAHFVLLGQMTAAILLCLATIRFFTSIFTTSKKVMVIFALGSMASTAATFAGFISLISCAGSLLQTTAAFCEHDKRLRELMIVGTSFWVFHNVLVQSPMAVAMELLFMASNIVGYYRYYRKPVLSEVCDTPD</sequence>
<feature type="transmembrane region" description="Helical" evidence="1">
    <location>
        <begin position="40"/>
        <end position="65"/>
    </location>
</feature>
<keyword evidence="1" id="KW-0812">Transmembrane</keyword>
<organism evidence="2 3">
    <name type="scientific">Desulfoluna limicola</name>
    <dbReference type="NCBI Taxonomy" id="2810562"/>
    <lineage>
        <taxon>Bacteria</taxon>
        <taxon>Pseudomonadati</taxon>
        <taxon>Thermodesulfobacteriota</taxon>
        <taxon>Desulfobacteria</taxon>
        <taxon>Desulfobacterales</taxon>
        <taxon>Desulfolunaceae</taxon>
        <taxon>Desulfoluna</taxon>
    </lineage>
</organism>
<dbReference type="EMBL" id="AP024488">
    <property type="protein sequence ID" value="BCS98858.1"/>
    <property type="molecule type" value="Genomic_DNA"/>
</dbReference>
<dbReference type="PIRSF" id="PIRSF011443">
    <property type="entry name" value="YgjV"/>
    <property type="match status" value="1"/>
</dbReference>
<keyword evidence="3" id="KW-1185">Reference proteome</keyword>
<keyword evidence="1" id="KW-1133">Transmembrane helix</keyword>